<feature type="binding site" evidence="6">
    <location>
        <position position="280"/>
    </location>
    <ligand>
        <name>Zn(2+)</name>
        <dbReference type="ChEBI" id="CHEBI:29105"/>
    </ligand>
</feature>
<evidence type="ECO:0000256" key="4">
    <source>
        <dbReference type="ARBA" id="ARBA00022833"/>
    </source>
</evidence>
<comment type="caution">
    <text evidence="8">The sequence shown here is derived from an EMBL/GenBank/DDBJ whole genome shotgun (WGS) entry which is preliminary data.</text>
</comment>
<keyword evidence="2 6" id="KW-0808">Transferase</keyword>
<organism evidence="8 9">
    <name type="scientific">Kineosporia babensis</name>
    <dbReference type="NCBI Taxonomy" id="499548"/>
    <lineage>
        <taxon>Bacteria</taxon>
        <taxon>Bacillati</taxon>
        <taxon>Actinomycetota</taxon>
        <taxon>Actinomycetes</taxon>
        <taxon>Kineosporiales</taxon>
        <taxon>Kineosporiaceae</taxon>
        <taxon>Kineosporia</taxon>
    </lineage>
</organism>
<dbReference type="PROSITE" id="PS50970">
    <property type="entry name" value="HCY"/>
    <property type="match status" value="1"/>
</dbReference>
<keyword evidence="9" id="KW-1185">Reference proteome</keyword>
<dbReference type="Pfam" id="PF02574">
    <property type="entry name" value="S-methyl_trans"/>
    <property type="match status" value="1"/>
</dbReference>
<gene>
    <name evidence="8" type="primary">mmuM</name>
    <name evidence="8" type="ORF">LR394_02605</name>
</gene>
<dbReference type="Proteomes" id="UP001138997">
    <property type="component" value="Unassembled WGS sequence"/>
</dbReference>
<evidence type="ECO:0000256" key="2">
    <source>
        <dbReference type="ARBA" id="ARBA00022679"/>
    </source>
</evidence>
<keyword evidence="3 5" id="KW-0479">Metal-binding</keyword>
<dbReference type="SUPFAM" id="SSF82282">
    <property type="entry name" value="Homocysteine S-methyltransferase"/>
    <property type="match status" value="1"/>
</dbReference>
<evidence type="ECO:0000256" key="1">
    <source>
        <dbReference type="ARBA" id="ARBA00022603"/>
    </source>
</evidence>
<evidence type="ECO:0000313" key="9">
    <source>
        <dbReference type="Proteomes" id="UP001138997"/>
    </source>
</evidence>
<dbReference type="InterPro" id="IPR036589">
    <property type="entry name" value="HCY_dom_sf"/>
</dbReference>
<accession>A0A9X1N7G5</accession>
<evidence type="ECO:0000313" key="8">
    <source>
        <dbReference type="EMBL" id="MCD5309772.1"/>
    </source>
</evidence>
<feature type="binding site" evidence="5 6">
    <location>
        <position position="215"/>
    </location>
    <ligand>
        <name>Zn(2+)</name>
        <dbReference type="ChEBI" id="CHEBI:29105"/>
    </ligand>
</feature>
<protein>
    <submittedName>
        <fullName evidence="8">Homocysteine S-methyltransferase</fullName>
        <ecNumber evidence="8">2.1.1.10</ecNumber>
    </submittedName>
</protein>
<dbReference type="PANTHER" id="PTHR46015:SF1">
    <property type="entry name" value="HOMOCYSTEINE S-METHYLTRANSFERASE-LIKE ISOFORM 1"/>
    <property type="match status" value="1"/>
</dbReference>
<dbReference type="PANTHER" id="PTHR46015">
    <property type="entry name" value="ZGC:172121"/>
    <property type="match status" value="1"/>
</dbReference>
<comment type="cofactor">
    <cofactor evidence="5">
        <name>Zn(2+)</name>
        <dbReference type="ChEBI" id="CHEBI:29105"/>
    </cofactor>
    <text evidence="5">Binds 1 zinc ion per subunit.</text>
</comment>
<dbReference type="GO" id="GO:0009086">
    <property type="term" value="P:methionine biosynthetic process"/>
    <property type="evidence" value="ECO:0007669"/>
    <property type="project" value="InterPro"/>
</dbReference>
<dbReference type="GO" id="GO:0032259">
    <property type="term" value="P:methylation"/>
    <property type="evidence" value="ECO:0007669"/>
    <property type="project" value="UniProtKB-KW"/>
</dbReference>
<reference evidence="8" key="1">
    <citation type="submission" date="2021-11" db="EMBL/GenBank/DDBJ databases">
        <title>Streptomyces corallinus and Kineosporia corallina sp. nov., two new coral-derived marine actinobacteria.</title>
        <authorList>
            <person name="Buangrab K."/>
            <person name="Sutthacheep M."/>
            <person name="Yeemin T."/>
            <person name="Harunari E."/>
            <person name="Igarashi Y."/>
            <person name="Sripreechasak P."/>
            <person name="Kanchanasin P."/>
            <person name="Tanasupawat S."/>
            <person name="Phongsopitanun W."/>
        </authorList>
    </citation>
    <scope>NUCLEOTIDE SEQUENCE</scope>
    <source>
        <strain evidence="8">JCM 31032</strain>
    </source>
</reference>
<dbReference type="InterPro" id="IPR051486">
    <property type="entry name" value="Hcy_S-methyltransferase"/>
</dbReference>
<keyword evidence="1 6" id="KW-0489">Methyltransferase</keyword>
<dbReference type="GO" id="GO:0008898">
    <property type="term" value="F:S-adenosylmethionine-homocysteine S-methyltransferase activity"/>
    <property type="evidence" value="ECO:0007669"/>
    <property type="project" value="TreeGrafter"/>
</dbReference>
<dbReference type="InterPro" id="IPR017226">
    <property type="entry name" value="BHMT-like"/>
</dbReference>
<keyword evidence="4 5" id="KW-0862">Zinc</keyword>
<dbReference type="InterPro" id="IPR003726">
    <property type="entry name" value="HCY_dom"/>
</dbReference>
<dbReference type="GO" id="GO:0008270">
    <property type="term" value="F:zinc ion binding"/>
    <property type="evidence" value="ECO:0007669"/>
    <property type="project" value="InterPro"/>
</dbReference>
<name>A0A9X1N7G5_9ACTN</name>
<dbReference type="AlphaFoldDB" id="A0A9X1N7G5"/>
<dbReference type="GO" id="GO:0033528">
    <property type="term" value="P:S-methylmethionine cycle"/>
    <property type="evidence" value="ECO:0007669"/>
    <property type="project" value="TreeGrafter"/>
</dbReference>
<dbReference type="Gene3D" id="3.20.20.330">
    <property type="entry name" value="Homocysteine-binding-like domain"/>
    <property type="match status" value="1"/>
</dbReference>
<evidence type="ECO:0000256" key="6">
    <source>
        <dbReference type="PROSITE-ProRule" id="PRU00333"/>
    </source>
</evidence>
<sequence>MGDRPLLLDGGLSTELEYRGYDISGQLWSAQLLLDAPSAVVAAHRAFLDAGADIITTASYQASLEGFARAGYSSATAQQLIRRSVELARQAIDESGRQAFIAGSVGPYGAMLADGSEYTGQYGDISLSSLRDFHRPRLELLAEAGIDVLAVETVPSLLEVEALLLELDRLGHPAWLSLTTQTSPVGVLTRRDEPAAKAFAMAGSAASLIAVGINCTDPVGAGAAVALAADTSGKPGVVYPNSGEGWDTVRRVWTPASSSQGLLGDVDGWVASGARIIGGCCRVGPAQTRALAENLA</sequence>
<proteinExistence type="predicted"/>
<feature type="domain" description="Hcy-binding" evidence="7">
    <location>
        <begin position="1"/>
        <end position="295"/>
    </location>
</feature>
<dbReference type="EMBL" id="JAJOMB010000001">
    <property type="protein sequence ID" value="MCD5309772.1"/>
    <property type="molecule type" value="Genomic_DNA"/>
</dbReference>
<evidence type="ECO:0000256" key="5">
    <source>
        <dbReference type="PIRSR" id="PIRSR037505-2"/>
    </source>
</evidence>
<dbReference type="EC" id="2.1.1.10" evidence="8"/>
<evidence type="ECO:0000256" key="3">
    <source>
        <dbReference type="ARBA" id="ARBA00022723"/>
    </source>
</evidence>
<evidence type="ECO:0000259" key="7">
    <source>
        <dbReference type="PROSITE" id="PS50970"/>
    </source>
</evidence>
<feature type="binding site" evidence="6">
    <location>
        <position position="281"/>
    </location>
    <ligand>
        <name>Zn(2+)</name>
        <dbReference type="ChEBI" id="CHEBI:29105"/>
    </ligand>
</feature>
<dbReference type="NCBIfam" id="NF007020">
    <property type="entry name" value="PRK09485.1"/>
    <property type="match status" value="1"/>
</dbReference>
<dbReference type="PIRSF" id="PIRSF037505">
    <property type="entry name" value="Betaine_HMT"/>
    <property type="match status" value="1"/>
</dbReference>